<reference evidence="2" key="2">
    <citation type="journal article" date="2018" name="Mol. Plant Microbe Interact.">
        <title>Genome sequence resources for the wheat stripe rust pathogen (Puccinia striiformis f. sp. tritici) and the barley stripe rust pathogen (Puccinia striiformis f. sp. hordei).</title>
        <authorList>
            <person name="Xia C."/>
            <person name="Wang M."/>
            <person name="Yin C."/>
            <person name="Cornejo O.E."/>
            <person name="Hulbert S.H."/>
            <person name="Chen X."/>
        </authorList>
    </citation>
    <scope>NUCLEOTIDE SEQUENCE [LARGE SCALE GENOMIC DNA]</scope>
    <source>
        <strain evidence="2">93-210</strain>
    </source>
</reference>
<reference evidence="1 2" key="3">
    <citation type="journal article" date="2022" name="Microbiol. Spectr.">
        <title>Folding features and dynamics of 3D genome architecture in plant fungal pathogens.</title>
        <authorList>
            <person name="Xia C."/>
        </authorList>
    </citation>
    <scope>NUCLEOTIDE SEQUENCE [LARGE SCALE GENOMIC DNA]</scope>
    <source>
        <strain evidence="1 2">93-210</strain>
    </source>
</reference>
<proteinExistence type="predicted"/>
<accession>A0ACC0EGN3</accession>
<evidence type="ECO:0000313" key="1">
    <source>
        <dbReference type="EMBL" id="KAI7951953.1"/>
    </source>
</evidence>
<protein>
    <submittedName>
        <fullName evidence="1">Uncharacterized protein</fullName>
    </submittedName>
</protein>
<comment type="caution">
    <text evidence="1">The sequence shown here is derived from an EMBL/GenBank/DDBJ whole genome shotgun (WGS) entry which is preliminary data.</text>
</comment>
<reference evidence="2" key="1">
    <citation type="journal article" date="2018" name="BMC Genomics">
        <title>Genomic insights into host adaptation between the wheat stripe rust pathogen (Puccinia striiformis f. sp. tritici) and the barley stripe rust pathogen (Puccinia striiformis f. sp. hordei).</title>
        <authorList>
            <person name="Xia C."/>
            <person name="Wang M."/>
            <person name="Yin C."/>
            <person name="Cornejo O.E."/>
            <person name="Hulbert S.H."/>
            <person name="Chen X."/>
        </authorList>
    </citation>
    <scope>NUCLEOTIDE SEQUENCE [LARGE SCALE GENOMIC DNA]</scope>
    <source>
        <strain evidence="2">93-210</strain>
    </source>
</reference>
<gene>
    <name evidence="1" type="ORF">MJO28_007637</name>
</gene>
<name>A0ACC0EGN3_9BASI</name>
<dbReference type="Proteomes" id="UP001060170">
    <property type="component" value="Chromosome 7"/>
</dbReference>
<evidence type="ECO:0000313" key="2">
    <source>
        <dbReference type="Proteomes" id="UP001060170"/>
    </source>
</evidence>
<dbReference type="EMBL" id="CM045871">
    <property type="protein sequence ID" value="KAI7951953.1"/>
    <property type="molecule type" value="Genomic_DNA"/>
</dbReference>
<keyword evidence="2" id="KW-1185">Reference proteome</keyword>
<sequence length="624" mass="71369">MNQLSDAGLKPARILEALKRLHPDKMILATITTIYSARKKSFTESLRGLNSIIKLHEALPQSEYTTRTKVDESGEIKGLFFCHNLSVQLLTHYHHVLLLDCTYMTNKHKMPLLHIAGITGANKSFSAAFCFLAEETQDFYDWALETFLTIFTSNNIPLPQDFRPLDQPKSADDVQKVEEIKEKLLQMNPSQRALQIDAINRIIEGSGAIVDVKLPKGKKKKQGRGRPRGAPNKPKKKAQETTDEEEEEESEESEQEDTPKKRKTTKKPTQTRPKRTTQREPSRFEQVDKKRKTEDKQVEKNKRQKLQDQKLAEKIKKAGENKKKEDEIKKAEENKKKEDKIKIAEENKKKKTEEPDKRVLPSRSTKSTTIPARATKITTIPARSTKLTTRSTKPQEPPKTPPKQKLRPVKTATLLASKSDIKEPEHMPQWIEKLPFIIRSSVSKVLNVDSDGHCGFQAVSWCLGRGQGDHINIRQEMIKEIDSRREWYEDMQIFHNIDKALARINSEDPGVCGTDKWMSLPSMGECMANAFQTPVFFFSSSWSQTFFPYFCPPNKNPPIFLALIPSASHFVALKLQNPSVFPAPQLLKEWDQKASPEALPWKARYSDCFQMTAGRKLLHHTSSY</sequence>
<organism evidence="1 2">
    <name type="scientific">Puccinia striiformis f. sp. tritici</name>
    <dbReference type="NCBI Taxonomy" id="168172"/>
    <lineage>
        <taxon>Eukaryota</taxon>
        <taxon>Fungi</taxon>
        <taxon>Dikarya</taxon>
        <taxon>Basidiomycota</taxon>
        <taxon>Pucciniomycotina</taxon>
        <taxon>Pucciniomycetes</taxon>
        <taxon>Pucciniales</taxon>
        <taxon>Pucciniaceae</taxon>
        <taxon>Puccinia</taxon>
    </lineage>
</organism>